<proteinExistence type="predicted"/>
<comment type="caution">
    <text evidence="1">The sequence shown here is derived from an EMBL/GenBank/DDBJ whole genome shotgun (WGS) entry which is preliminary data.</text>
</comment>
<evidence type="ECO:0000313" key="2">
    <source>
        <dbReference type="Proteomes" id="UP000813444"/>
    </source>
</evidence>
<name>A0A8K0SFA1_9HYPO</name>
<protein>
    <submittedName>
        <fullName evidence="1">Uncharacterized protein</fullName>
    </submittedName>
</protein>
<dbReference type="Proteomes" id="UP000813444">
    <property type="component" value="Unassembled WGS sequence"/>
</dbReference>
<organism evidence="1 2">
    <name type="scientific">Stachybotrys elegans</name>
    <dbReference type="NCBI Taxonomy" id="80388"/>
    <lineage>
        <taxon>Eukaryota</taxon>
        <taxon>Fungi</taxon>
        <taxon>Dikarya</taxon>
        <taxon>Ascomycota</taxon>
        <taxon>Pezizomycotina</taxon>
        <taxon>Sordariomycetes</taxon>
        <taxon>Hypocreomycetidae</taxon>
        <taxon>Hypocreales</taxon>
        <taxon>Stachybotryaceae</taxon>
        <taxon>Stachybotrys</taxon>
    </lineage>
</organism>
<sequence length="154" mass="17605">MQAQAQNLKLFTEARASDDRAMFSRAFDRLSTPSNMDEIDPDDDEWALAEAIDWTWLFLSEKYLQLPDVDVAEWESFYDALNFKSKYSDQADIKLLHAMADNLDGVLTADVQLPEVSPTSSRLVRAREVQQTLYKILDIEIIEQGYAEGSQVSF</sequence>
<evidence type="ECO:0000313" key="1">
    <source>
        <dbReference type="EMBL" id="KAH7304337.1"/>
    </source>
</evidence>
<reference evidence="1" key="1">
    <citation type="journal article" date="2021" name="Nat. Commun.">
        <title>Genetic determinants of endophytism in the Arabidopsis root mycobiome.</title>
        <authorList>
            <person name="Mesny F."/>
            <person name="Miyauchi S."/>
            <person name="Thiergart T."/>
            <person name="Pickel B."/>
            <person name="Atanasova L."/>
            <person name="Karlsson M."/>
            <person name="Huettel B."/>
            <person name="Barry K.W."/>
            <person name="Haridas S."/>
            <person name="Chen C."/>
            <person name="Bauer D."/>
            <person name="Andreopoulos W."/>
            <person name="Pangilinan J."/>
            <person name="LaButti K."/>
            <person name="Riley R."/>
            <person name="Lipzen A."/>
            <person name="Clum A."/>
            <person name="Drula E."/>
            <person name="Henrissat B."/>
            <person name="Kohler A."/>
            <person name="Grigoriev I.V."/>
            <person name="Martin F.M."/>
            <person name="Hacquard S."/>
        </authorList>
    </citation>
    <scope>NUCLEOTIDE SEQUENCE</scope>
    <source>
        <strain evidence="1">MPI-CAGE-CH-0235</strain>
    </source>
</reference>
<dbReference type="EMBL" id="JAGPNK010000024">
    <property type="protein sequence ID" value="KAH7304337.1"/>
    <property type="molecule type" value="Genomic_DNA"/>
</dbReference>
<accession>A0A8K0SFA1</accession>
<gene>
    <name evidence="1" type="ORF">B0I35DRAFT_414615</name>
</gene>
<dbReference type="AlphaFoldDB" id="A0A8K0SFA1"/>
<keyword evidence="2" id="KW-1185">Reference proteome</keyword>